<dbReference type="InterPro" id="IPR014710">
    <property type="entry name" value="RmlC-like_jellyroll"/>
</dbReference>
<dbReference type="AlphaFoldDB" id="A0AA36I8Z7"/>
<keyword evidence="2" id="KW-1133">Transmembrane helix</keyword>
<keyword evidence="2" id="KW-0472">Membrane</keyword>
<dbReference type="Proteomes" id="UP001178507">
    <property type="component" value="Unassembled WGS sequence"/>
</dbReference>
<name>A0AA36I8Z7_9DINO</name>
<keyword evidence="6" id="KW-1185">Reference proteome</keyword>
<evidence type="ECO:0000256" key="2">
    <source>
        <dbReference type="SAM" id="Phobius"/>
    </source>
</evidence>
<proteinExistence type="predicted"/>
<dbReference type="InterPro" id="IPR013897">
    <property type="entry name" value="Duc1"/>
</dbReference>
<feature type="transmembrane region" description="Helical" evidence="2">
    <location>
        <begin position="509"/>
        <end position="529"/>
    </location>
</feature>
<feature type="compositionally biased region" description="Basic and acidic residues" evidence="1">
    <location>
        <begin position="50"/>
        <end position="60"/>
    </location>
</feature>
<dbReference type="CDD" id="cd00038">
    <property type="entry name" value="CAP_ED"/>
    <property type="match status" value="2"/>
</dbReference>
<sequence length="1241" mass="137072">MFCAGEPAYVTAEHVCDGSIFPRVTNSPLQDPVKVAVRGERIRLSVGSGKRLDMDLDGHDSNCGSTEDGSDHDTFSLGSSGSNCASTAKSDEMEYKSGNGMHHAPASDIKAESAAIERTAEDTSSQHTSSASLSPCRWHKSASTVGSISADGHVFTKTASGQKVVMNDRGMPMELSSICMVFDSTLRCRGVHTYHYCILNGELGAADGAGFVFDSKVRRNNIQQMRTVFLNKRGVICIRDRQNVRKLKAQLPPLEPGLCLTMTVDLDNLQMQFVISSNEGIGGYAEVSLEGLFDLSMKASFQSGFFCAVVTKEISVSLWCNLMAMHKGGGGRLPRPCEPVRGVGVPAKRLSRQYGCSEDEVERSLSVFNLADRSGDGFIMREEFSELVERTLKVELTPEELDRYWQDICPENGPQRIGFDEWFGWVRRNYLPFQELTVEAPVPESYELVTSALGVALAVYVLGHLDAVASFGGLGAKLTLWAPPLGSVVVLLFGPGLQGRRGALGDTEAVRTVLVACFGCALCALLALYTLGGEDPSLTRAAAASGSLLWMRATRSLFAPAGAFATLAVDESLLHLPEVRDLQWVLEGVQVIVVPAICGSLFLFAAQSAAVWLRKSFALQEPLSLQDSWLLGELRNTFPSLPKQELSKLLKEAEEVFYPPKAALTEQGTVNDYLWLVISGKLLVDVSGQVASTLERKAIIGEVTFLDPRDKLATATVYAAPNGARTLRWSQQRLREFCAVENSLGERLLSAISEELIEKMVRGRGAGRRSPEESLRLLTQLRRTFPQLGTAEVPRFLKAAESVSYTQNSCLTKQGEENKYLWLVLFGTLTVTVDSQLVAQLSDGALIGEATFLGFAEQGRATATVRSEEECLTQRLSQRELQLLSVTFQGASSSYQPMQLNSVPTEFECDNFIGRCMLLHRPAWSYDDAEPQDLAQAHYPYKEHFHGRKRLWEWRIQGRFKRRPGVLYCGVELERYVPVNFTTRTLMRGIIPLVQGALQCKQIRHEIGKENDPSFRPTVVAPIWAADNTLIHEDPSAAPNIADISLPAGYSRKAARHFWDEVWNGGGPSFEVSGGPIFTFAIWGPAQLLDLRAWVFRKLPLMWGRSLSLEPFVGKQPVHAVIYELCGQDAEAEHHQAHKAYVMDVRVMPEALWSSFAMGEETSSLVPSPVDCENPLIKRSPSCDSFCSALSELEDTEDRRGLLSPVSDLPLPLVRQNSEVRWRLDLRACCRRRRRNNFLLD</sequence>
<evidence type="ECO:0000259" key="4">
    <source>
        <dbReference type="PROSITE" id="PS50222"/>
    </source>
</evidence>
<dbReference type="InterPro" id="IPR011992">
    <property type="entry name" value="EF-hand-dom_pair"/>
</dbReference>
<feature type="domain" description="Cyclic nucleotide-binding" evidence="3">
    <location>
        <begin position="784"/>
        <end position="884"/>
    </location>
</feature>
<feature type="compositionally biased region" description="Polar residues" evidence="1">
    <location>
        <begin position="76"/>
        <end position="88"/>
    </location>
</feature>
<dbReference type="InterPro" id="IPR018490">
    <property type="entry name" value="cNMP-bd_dom_sf"/>
</dbReference>
<dbReference type="SUPFAM" id="SSF47473">
    <property type="entry name" value="EF-hand"/>
    <property type="match status" value="1"/>
</dbReference>
<dbReference type="SMART" id="SM00100">
    <property type="entry name" value="cNMP"/>
    <property type="match status" value="2"/>
</dbReference>
<dbReference type="PROSITE" id="PS50042">
    <property type="entry name" value="CNMP_BINDING_3"/>
    <property type="match status" value="2"/>
</dbReference>
<evidence type="ECO:0000259" key="3">
    <source>
        <dbReference type="PROSITE" id="PS50042"/>
    </source>
</evidence>
<keyword evidence="2" id="KW-0812">Transmembrane</keyword>
<gene>
    <name evidence="5" type="ORF">EVOR1521_LOCUS10375</name>
</gene>
<feature type="domain" description="Cyclic nucleotide-binding" evidence="3">
    <location>
        <begin position="637"/>
        <end position="755"/>
    </location>
</feature>
<dbReference type="Pfam" id="PF08588">
    <property type="entry name" value="Duc1"/>
    <property type="match status" value="1"/>
</dbReference>
<dbReference type="InterPro" id="IPR002048">
    <property type="entry name" value="EF_hand_dom"/>
</dbReference>
<dbReference type="PROSITE" id="PS50222">
    <property type="entry name" value="EF_HAND_2"/>
    <property type="match status" value="1"/>
</dbReference>
<dbReference type="Pfam" id="PF00027">
    <property type="entry name" value="cNMP_binding"/>
    <property type="match status" value="2"/>
</dbReference>
<protein>
    <submittedName>
        <fullName evidence="5">Uncharacterized protein</fullName>
    </submittedName>
</protein>
<accession>A0AA36I8Z7</accession>
<evidence type="ECO:0000313" key="6">
    <source>
        <dbReference type="Proteomes" id="UP001178507"/>
    </source>
</evidence>
<dbReference type="Gene3D" id="1.10.238.10">
    <property type="entry name" value="EF-hand"/>
    <property type="match status" value="1"/>
</dbReference>
<feature type="compositionally biased region" description="Low complexity" evidence="1">
    <location>
        <begin position="125"/>
        <end position="134"/>
    </location>
</feature>
<organism evidence="5 6">
    <name type="scientific">Effrenium voratum</name>
    <dbReference type="NCBI Taxonomy" id="2562239"/>
    <lineage>
        <taxon>Eukaryota</taxon>
        <taxon>Sar</taxon>
        <taxon>Alveolata</taxon>
        <taxon>Dinophyceae</taxon>
        <taxon>Suessiales</taxon>
        <taxon>Symbiodiniaceae</taxon>
        <taxon>Effrenium</taxon>
    </lineage>
</organism>
<dbReference type="EMBL" id="CAUJNA010000995">
    <property type="protein sequence ID" value="CAJ1383195.1"/>
    <property type="molecule type" value="Genomic_DNA"/>
</dbReference>
<feature type="region of interest" description="Disordered" evidence="1">
    <location>
        <begin position="50"/>
        <end position="134"/>
    </location>
</feature>
<evidence type="ECO:0000256" key="1">
    <source>
        <dbReference type="SAM" id="MobiDB-lite"/>
    </source>
</evidence>
<comment type="caution">
    <text evidence="5">The sequence shown here is derived from an EMBL/GenBank/DDBJ whole genome shotgun (WGS) entry which is preliminary data.</text>
</comment>
<reference evidence="5" key="1">
    <citation type="submission" date="2023-08" db="EMBL/GenBank/DDBJ databases">
        <authorList>
            <person name="Chen Y."/>
            <person name="Shah S."/>
            <person name="Dougan E. K."/>
            <person name="Thang M."/>
            <person name="Chan C."/>
        </authorList>
    </citation>
    <scope>NUCLEOTIDE SEQUENCE</scope>
</reference>
<dbReference type="GO" id="GO:0005509">
    <property type="term" value="F:calcium ion binding"/>
    <property type="evidence" value="ECO:0007669"/>
    <property type="project" value="InterPro"/>
</dbReference>
<dbReference type="SUPFAM" id="SSF51206">
    <property type="entry name" value="cAMP-binding domain-like"/>
    <property type="match status" value="2"/>
</dbReference>
<feature type="transmembrane region" description="Helical" evidence="2">
    <location>
        <begin position="478"/>
        <end position="497"/>
    </location>
</feature>
<dbReference type="Gene3D" id="2.60.120.10">
    <property type="entry name" value="Jelly Rolls"/>
    <property type="match status" value="2"/>
</dbReference>
<feature type="domain" description="EF-hand" evidence="4">
    <location>
        <begin position="359"/>
        <end position="394"/>
    </location>
</feature>
<dbReference type="InterPro" id="IPR000595">
    <property type="entry name" value="cNMP-bd_dom"/>
</dbReference>
<evidence type="ECO:0000313" key="5">
    <source>
        <dbReference type="EMBL" id="CAJ1383195.1"/>
    </source>
</evidence>